<dbReference type="InterPro" id="IPR050291">
    <property type="entry name" value="CDF_Transporter"/>
</dbReference>
<evidence type="ECO:0000256" key="4">
    <source>
        <dbReference type="ARBA" id="ARBA00022692"/>
    </source>
</evidence>
<reference evidence="10 11" key="1">
    <citation type="submission" date="2018-10" db="EMBL/GenBank/DDBJ databases">
        <title>Sphingobacterium sp. M05W1-28.</title>
        <authorList>
            <person name="Cai H."/>
        </authorList>
    </citation>
    <scope>NUCLEOTIDE SEQUENCE [LARGE SCALE GENOMIC DNA]</scope>
    <source>
        <strain evidence="10 11">M05W1-28</strain>
    </source>
</reference>
<feature type="transmembrane region" description="Helical" evidence="7">
    <location>
        <begin position="176"/>
        <end position="194"/>
    </location>
</feature>
<dbReference type="EMBL" id="RBWS01000015">
    <property type="protein sequence ID" value="RKO70056.1"/>
    <property type="molecule type" value="Genomic_DNA"/>
</dbReference>
<dbReference type="NCBIfam" id="TIGR01297">
    <property type="entry name" value="CDF"/>
    <property type="match status" value="1"/>
</dbReference>
<feature type="domain" description="Cation efflux protein cytoplasmic" evidence="9">
    <location>
        <begin position="207"/>
        <end position="285"/>
    </location>
</feature>
<protein>
    <submittedName>
        <fullName evidence="10">Cation transporter</fullName>
    </submittedName>
</protein>
<dbReference type="InterPro" id="IPR002524">
    <property type="entry name" value="Cation_efflux"/>
</dbReference>
<comment type="similarity">
    <text evidence="2">Belongs to the cation diffusion facilitator (CDF) transporter (TC 2.A.4) family.</text>
</comment>
<feature type="transmembrane region" description="Helical" evidence="7">
    <location>
        <begin position="41"/>
        <end position="59"/>
    </location>
</feature>
<feature type="domain" description="Cation efflux protein transmembrane" evidence="8">
    <location>
        <begin position="8"/>
        <end position="202"/>
    </location>
</feature>
<dbReference type="InterPro" id="IPR027470">
    <property type="entry name" value="Cation_efflux_CTD"/>
</dbReference>
<feature type="transmembrane region" description="Helical" evidence="7">
    <location>
        <begin position="7"/>
        <end position="29"/>
    </location>
</feature>
<evidence type="ECO:0000313" key="11">
    <source>
        <dbReference type="Proteomes" id="UP000282423"/>
    </source>
</evidence>
<keyword evidence="4 7" id="KW-0812">Transmembrane</keyword>
<evidence type="ECO:0000256" key="5">
    <source>
        <dbReference type="ARBA" id="ARBA00022989"/>
    </source>
</evidence>
<dbReference type="Pfam" id="PF16916">
    <property type="entry name" value="ZT_dimer"/>
    <property type="match status" value="1"/>
</dbReference>
<organism evidence="10 11">
    <name type="scientific">Sphingobacterium puteale</name>
    <dbReference type="NCBI Taxonomy" id="2420510"/>
    <lineage>
        <taxon>Bacteria</taxon>
        <taxon>Pseudomonadati</taxon>
        <taxon>Bacteroidota</taxon>
        <taxon>Sphingobacteriia</taxon>
        <taxon>Sphingobacteriales</taxon>
        <taxon>Sphingobacteriaceae</taxon>
        <taxon>Sphingobacterium</taxon>
    </lineage>
</organism>
<feature type="transmembrane region" description="Helical" evidence="7">
    <location>
        <begin position="79"/>
        <end position="101"/>
    </location>
</feature>
<dbReference type="SUPFAM" id="SSF160240">
    <property type="entry name" value="Cation efflux protein cytoplasmic domain-like"/>
    <property type="match status" value="1"/>
</dbReference>
<name>A0A420VUP2_9SPHI</name>
<dbReference type="OrthoDB" id="9806522at2"/>
<dbReference type="RefSeq" id="WP_121125907.1">
    <property type="nucleotide sequence ID" value="NZ_RBWS01000015.1"/>
</dbReference>
<dbReference type="InterPro" id="IPR036837">
    <property type="entry name" value="Cation_efflux_CTD_sf"/>
</dbReference>
<keyword evidence="5 7" id="KW-1133">Transmembrane helix</keyword>
<evidence type="ECO:0000256" key="2">
    <source>
        <dbReference type="ARBA" id="ARBA00008114"/>
    </source>
</evidence>
<evidence type="ECO:0000313" key="10">
    <source>
        <dbReference type="EMBL" id="RKO70056.1"/>
    </source>
</evidence>
<feature type="transmembrane region" description="Helical" evidence="7">
    <location>
        <begin position="113"/>
        <end position="131"/>
    </location>
</feature>
<keyword evidence="11" id="KW-1185">Reference proteome</keyword>
<comment type="subcellular location">
    <subcellularLocation>
        <location evidence="1">Membrane</location>
        <topology evidence="1">Multi-pass membrane protein</topology>
    </subcellularLocation>
</comment>
<dbReference type="InterPro" id="IPR058533">
    <property type="entry name" value="Cation_efflux_TM"/>
</dbReference>
<dbReference type="Gene3D" id="3.30.70.1350">
    <property type="entry name" value="Cation efflux protein, cytoplasmic domain"/>
    <property type="match status" value="1"/>
</dbReference>
<dbReference type="Proteomes" id="UP000282423">
    <property type="component" value="Unassembled WGS sequence"/>
</dbReference>
<dbReference type="GO" id="GO:0006882">
    <property type="term" value="P:intracellular zinc ion homeostasis"/>
    <property type="evidence" value="ECO:0007669"/>
    <property type="project" value="TreeGrafter"/>
</dbReference>
<evidence type="ECO:0000256" key="1">
    <source>
        <dbReference type="ARBA" id="ARBA00004141"/>
    </source>
</evidence>
<keyword evidence="6 7" id="KW-0472">Membrane</keyword>
<dbReference type="PANTHER" id="PTHR43840:SF15">
    <property type="entry name" value="MITOCHONDRIAL METAL TRANSPORTER 1-RELATED"/>
    <property type="match status" value="1"/>
</dbReference>
<gene>
    <name evidence="10" type="ORF">D7322_19515</name>
</gene>
<proteinExistence type="inferred from homology"/>
<keyword evidence="3" id="KW-0813">Transport</keyword>
<dbReference type="Pfam" id="PF01545">
    <property type="entry name" value="Cation_efflux"/>
    <property type="match status" value="1"/>
</dbReference>
<accession>A0A420VUP2</accession>
<sequence>MSKQTRLVLLSLFTGLGLMLIKFVAYFLTDSSAIFTDAAESIVNVIASGFAFYSIYLAAQPKDENHPYGHGKVEFFSVFLEGGLIFIAGAIILAKACYNIFFPAEITHLIQGIYLIGITSLINFAVGFYIMKRGRALGSITLIADGKHLQVDAYSTIGLILGLILMKLTGFQWIDVVISIILGLFILLNGYKLLRQSIGGLMDESDTELVQDVVAILERNRKDEWIDVHNLRVQRYGNELHVDCHLTLPNYLDLVKVHDEISAVDKIVNKEMSVRTEFFVHADPCLPQCCRYCQVADCPIRSEQFKGKIAWDMDKVTRNQKHFSYAVADQK</sequence>
<evidence type="ECO:0000256" key="6">
    <source>
        <dbReference type="ARBA" id="ARBA00023136"/>
    </source>
</evidence>
<dbReference type="AlphaFoldDB" id="A0A420VUP2"/>
<evidence type="ECO:0000259" key="8">
    <source>
        <dbReference type="Pfam" id="PF01545"/>
    </source>
</evidence>
<dbReference type="PANTHER" id="PTHR43840">
    <property type="entry name" value="MITOCHONDRIAL METAL TRANSPORTER 1-RELATED"/>
    <property type="match status" value="1"/>
</dbReference>
<evidence type="ECO:0000259" key="9">
    <source>
        <dbReference type="Pfam" id="PF16916"/>
    </source>
</evidence>
<dbReference type="GO" id="GO:0005886">
    <property type="term" value="C:plasma membrane"/>
    <property type="evidence" value="ECO:0007669"/>
    <property type="project" value="TreeGrafter"/>
</dbReference>
<dbReference type="InterPro" id="IPR027469">
    <property type="entry name" value="Cation_efflux_TMD_sf"/>
</dbReference>
<dbReference type="GO" id="GO:0015086">
    <property type="term" value="F:cadmium ion transmembrane transporter activity"/>
    <property type="evidence" value="ECO:0007669"/>
    <property type="project" value="TreeGrafter"/>
</dbReference>
<feature type="transmembrane region" description="Helical" evidence="7">
    <location>
        <begin position="151"/>
        <end position="170"/>
    </location>
</feature>
<dbReference type="GO" id="GO:0015093">
    <property type="term" value="F:ferrous iron transmembrane transporter activity"/>
    <property type="evidence" value="ECO:0007669"/>
    <property type="project" value="TreeGrafter"/>
</dbReference>
<dbReference type="SUPFAM" id="SSF161111">
    <property type="entry name" value="Cation efflux protein transmembrane domain-like"/>
    <property type="match status" value="1"/>
</dbReference>
<dbReference type="GO" id="GO:0015341">
    <property type="term" value="F:zinc efflux antiporter activity"/>
    <property type="evidence" value="ECO:0007669"/>
    <property type="project" value="TreeGrafter"/>
</dbReference>
<comment type="caution">
    <text evidence="10">The sequence shown here is derived from an EMBL/GenBank/DDBJ whole genome shotgun (WGS) entry which is preliminary data.</text>
</comment>
<evidence type="ECO:0000256" key="7">
    <source>
        <dbReference type="SAM" id="Phobius"/>
    </source>
</evidence>
<evidence type="ECO:0000256" key="3">
    <source>
        <dbReference type="ARBA" id="ARBA00022448"/>
    </source>
</evidence>
<dbReference type="Gene3D" id="1.20.1510.10">
    <property type="entry name" value="Cation efflux protein transmembrane domain"/>
    <property type="match status" value="1"/>
</dbReference>